<feature type="transmembrane region" description="Helical" evidence="1">
    <location>
        <begin position="105"/>
        <end position="123"/>
    </location>
</feature>
<reference evidence="2 3" key="1">
    <citation type="submission" date="2020-08" db="EMBL/GenBank/DDBJ databases">
        <title>Description of Clavibacter zhangzhiyonge sp. nov., a phytopathogenic actinobacterium isolated from barley seeds, causing leaf brown spot and decline.</title>
        <authorList>
            <person name="Tian Q."/>
            <person name="Chuan J."/>
            <person name="Zhao W."/>
            <person name="Li X."/>
        </authorList>
    </citation>
    <scope>NUCLEOTIDE SEQUENCE [LARGE SCALE GENOMIC DNA]</scope>
    <source>
        <strain evidence="2 3">DM1</strain>
    </source>
</reference>
<keyword evidence="3" id="KW-1185">Reference proteome</keyword>
<feature type="transmembrane region" description="Helical" evidence="1">
    <location>
        <begin position="156"/>
        <end position="179"/>
    </location>
</feature>
<organism evidence="2 3">
    <name type="scientific">Clavibacter zhangzhiyongii</name>
    <dbReference type="NCBI Taxonomy" id="2768071"/>
    <lineage>
        <taxon>Bacteria</taxon>
        <taxon>Bacillati</taxon>
        <taxon>Actinomycetota</taxon>
        <taxon>Actinomycetes</taxon>
        <taxon>Micrococcales</taxon>
        <taxon>Microbacteriaceae</taxon>
        <taxon>Clavibacter</taxon>
    </lineage>
</organism>
<dbReference type="EMBL" id="CP061274">
    <property type="protein sequence ID" value="QOD43952.1"/>
    <property type="molecule type" value="Genomic_DNA"/>
</dbReference>
<keyword evidence="1" id="KW-0812">Transmembrane</keyword>
<dbReference type="Proteomes" id="UP000516660">
    <property type="component" value="Chromosome"/>
</dbReference>
<name>A0A7L7Z2M4_9MICO</name>
<feature type="transmembrane region" description="Helical" evidence="1">
    <location>
        <begin position="39"/>
        <end position="60"/>
    </location>
</feature>
<evidence type="ECO:0000313" key="2">
    <source>
        <dbReference type="EMBL" id="QOD43952.1"/>
    </source>
</evidence>
<keyword evidence="1" id="KW-1133">Transmembrane helix</keyword>
<protein>
    <submittedName>
        <fullName evidence="2">Uncharacterized protein</fullName>
    </submittedName>
</protein>
<evidence type="ECO:0000313" key="3">
    <source>
        <dbReference type="Proteomes" id="UP000516660"/>
    </source>
</evidence>
<feature type="transmembrane region" description="Helical" evidence="1">
    <location>
        <begin position="6"/>
        <end position="27"/>
    </location>
</feature>
<dbReference type="AlphaFoldDB" id="A0A7L7Z2M4"/>
<evidence type="ECO:0000256" key="1">
    <source>
        <dbReference type="SAM" id="Phobius"/>
    </source>
</evidence>
<dbReference type="KEGG" id="czh:H9X71_00845"/>
<keyword evidence="1" id="KW-0472">Membrane</keyword>
<dbReference type="RefSeq" id="WP_191147888.1">
    <property type="nucleotide sequence ID" value="NZ_CP061274.1"/>
</dbReference>
<sequence length="181" mass="18886">MIPLDFPRDVAFMAAVFGVATFAWAGWAQERPPRTAWRIVLGALALAGVAVVGLTLPAAIRDWGTPTALVVDSAPFTVYVAMVAVELVAGGIAAAVLVRRGTPELVAPVIMIVVGIHWIPMIWVFQQPVLALIAAWCLLVGIAASLLPRGRQAPSFWCGILGAPALLAVGVACAVAYAARP</sequence>
<feature type="transmembrane region" description="Helical" evidence="1">
    <location>
        <begin position="76"/>
        <end position="98"/>
    </location>
</feature>
<proteinExistence type="predicted"/>
<gene>
    <name evidence="2" type="ORF">H9X71_00845</name>
</gene>
<accession>A0A7L7Z2M4</accession>
<feature type="transmembrane region" description="Helical" evidence="1">
    <location>
        <begin position="129"/>
        <end position="147"/>
    </location>
</feature>